<dbReference type="InterPro" id="IPR027417">
    <property type="entry name" value="P-loop_NTPase"/>
</dbReference>
<keyword evidence="3" id="KW-1185">Reference proteome</keyword>
<dbReference type="PANTHER" id="PTHR30050">
    <property type="entry name" value="CHROMOSOMAL REPLICATION INITIATOR PROTEIN DNAA"/>
    <property type="match status" value="1"/>
</dbReference>
<dbReference type="PANTHER" id="PTHR30050:SF5">
    <property type="entry name" value="DNAA REGULATORY INACTIVATOR HDA"/>
    <property type="match status" value="1"/>
</dbReference>
<evidence type="ECO:0000313" key="3">
    <source>
        <dbReference type="Proteomes" id="UP000244037"/>
    </source>
</evidence>
<sequence length="228" mass="24415">MVRQLALELPVRPARGRAAFFVAPPNALAVQQIDGWRDWPARKLVLIGPEASGKTHLVHVWADLASAEVIHARDLPQAELPALAAAGAVAVEDADRIAGRRQAEDALFHLHNLLAAEGGTLLMTARRAPRDWGLCLPDLASRVEAAATAHLEPPDDTLLAAVLVKLFADRQIAVSPDLIGYLVDRMERSFAAAAETVAAIDREALASRRKPGPRLAREVLDNGPGGDD</sequence>
<protein>
    <submittedName>
        <fullName evidence="2">DnaA protein</fullName>
    </submittedName>
</protein>
<organism evidence="2 3">
    <name type="scientific">Rhodovulum kholense</name>
    <dbReference type="NCBI Taxonomy" id="453584"/>
    <lineage>
        <taxon>Bacteria</taxon>
        <taxon>Pseudomonadati</taxon>
        <taxon>Pseudomonadota</taxon>
        <taxon>Alphaproteobacteria</taxon>
        <taxon>Rhodobacterales</taxon>
        <taxon>Paracoccaceae</taxon>
        <taxon>Rhodovulum</taxon>
    </lineage>
</organism>
<dbReference type="EMBL" id="QAYC01000017">
    <property type="protein sequence ID" value="PTW44279.1"/>
    <property type="molecule type" value="Genomic_DNA"/>
</dbReference>
<dbReference type="GO" id="GO:0005886">
    <property type="term" value="C:plasma membrane"/>
    <property type="evidence" value="ECO:0007669"/>
    <property type="project" value="TreeGrafter"/>
</dbReference>
<dbReference type="Gene3D" id="1.10.8.60">
    <property type="match status" value="1"/>
</dbReference>
<feature type="region of interest" description="Disordered" evidence="1">
    <location>
        <begin position="208"/>
        <end position="228"/>
    </location>
</feature>
<proteinExistence type="predicted"/>
<dbReference type="GO" id="GO:0006270">
    <property type="term" value="P:DNA replication initiation"/>
    <property type="evidence" value="ECO:0007669"/>
    <property type="project" value="TreeGrafter"/>
</dbReference>
<dbReference type="Gene3D" id="3.40.50.300">
    <property type="entry name" value="P-loop containing nucleotide triphosphate hydrolases"/>
    <property type="match status" value="1"/>
</dbReference>
<dbReference type="SUPFAM" id="SSF52540">
    <property type="entry name" value="P-loop containing nucleoside triphosphate hydrolases"/>
    <property type="match status" value="1"/>
</dbReference>
<evidence type="ECO:0000256" key="1">
    <source>
        <dbReference type="SAM" id="MobiDB-lite"/>
    </source>
</evidence>
<gene>
    <name evidence="2" type="ORF">C8N38_11713</name>
</gene>
<accession>A0A8E2VIX1</accession>
<dbReference type="Proteomes" id="UP000244037">
    <property type="component" value="Unassembled WGS sequence"/>
</dbReference>
<dbReference type="OrthoDB" id="7390113at2"/>
<dbReference type="AlphaFoldDB" id="A0A8E2VIX1"/>
<dbReference type="RefSeq" id="WP_108028432.1">
    <property type="nucleotide sequence ID" value="NZ_QAYC01000017.1"/>
</dbReference>
<dbReference type="GO" id="GO:0003688">
    <property type="term" value="F:DNA replication origin binding"/>
    <property type="evidence" value="ECO:0007669"/>
    <property type="project" value="TreeGrafter"/>
</dbReference>
<name>A0A8E2VIX1_9RHOB</name>
<comment type="caution">
    <text evidence="2">The sequence shown here is derived from an EMBL/GenBank/DDBJ whole genome shotgun (WGS) entry which is preliminary data.</text>
</comment>
<evidence type="ECO:0000313" key="2">
    <source>
        <dbReference type="EMBL" id="PTW44279.1"/>
    </source>
</evidence>
<reference evidence="2 3" key="1">
    <citation type="submission" date="2018-04" db="EMBL/GenBank/DDBJ databases">
        <title>Genomic Encyclopedia of Archaeal and Bacterial Type Strains, Phase II (KMG-II): from individual species to whole genera.</title>
        <authorList>
            <person name="Goeker M."/>
        </authorList>
    </citation>
    <scope>NUCLEOTIDE SEQUENCE [LARGE SCALE GENOMIC DNA]</scope>
    <source>
        <strain evidence="2 3">DSM 19783</strain>
    </source>
</reference>